<dbReference type="InterPro" id="IPR015168">
    <property type="entry name" value="SsuA/THI5"/>
</dbReference>
<evidence type="ECO:0000313" key="2">
    <source>
        <dbReference type="EMBL" id="MDV3456060.1"/>
    </source>
</evidence>
<evidence type="ECO:0000259" key="1">
    <source>
        <dbReference type="Pfam" id="PF09084"/>
    </source>
</evidence>
<proteinExistence type="predicted"/>
<feature type="domain" description="SsuA/THI5-like" evidence="1">
    <location>
        <begin position="64"/>
        <end position="195"/>
    </location>
</feature>
<dbReference type="EMBL" id="JAWJEJ010000001">
    <property type="protein sequence ID" value="MDV3456060.1"/>
    <property type="molecule type" value="Genomic_DNA"/>
</dbReference>
<organism evidence="2 3">
    <name type="scientific">Sphingomonas agrestis</name>
    <dbReference type="NCBI Taxonomy" id="3080540"/>
    <lineage>
        <taxon>Bacteria</taxon>
        <taxon>Pseudomonadati</taxon>
        <taxon>Pseudomonadota</taxon>
        <taxon>Alphaproteobacteria</taxon>
        <taxon>Sphingomonadales</taxon>
        <taxon>Sphingomonadaceae</taxon>
        <taxon>Sphingomonas</taxon>
    </lineage>
</organism>
<dbReference type="Pfam" id="PF09084">
    <property type="entry name" value="NMT1"/>
    <property type="match status" value="1"/>
</dbReference>
<dbReference type="PANTHER" id="PTHR30024">
    <property type="entry name" value="ALIPHATIC SULFONATES-BINDING PROTEIN-RELATED"/>
    <property type="match status" value="1"/>
</dbReference>
<protein>
    <submittedName>
        <fullName evidence="2">ABC transporter substrate-binding protein</fullName>
    </submittedName>
</protein>
<accession>A0ABU3Y3R6</accession>
<dbReference type="RefSeq" id="WP_317225259.1">
    <property type="nucleotide sequence ID" value="NZ_JAWJEJ010000001.1"/>
</dbReference>
<gene>
    <name evidence="2" type="ORF">RZN05_03630</name>
</gene>
<dbReference type="Proteomes" id="UP001273531">
    <property type="component" value="Unassembled WGS sequence"/>
</dbReference>
<dbReference type="SUPFAM" id="SSF53850">
    <property type="entry name" value="Periplasmic binding protein-like II"/>
    <property type="match status" value="1"/>
</dbReference>
<evidence type="ECO:0000313" key="3">
    <source>
        <dbReference type="Proteomes" id="UP001273531"/>
    </source>
</evidence>
<dbReference type="PANTHER" id="PTHR30024:SF42">
    <property type="entry name" value="ALIPHATIC SULFONATES-BINDING PROTEIN-RELATED"/>
    <property type="match status" value="1"/>
</dbReference>
<sequence>MAAPARAPAVPLKIVGRPDVMEVGPVLYAVRQAGPAVATYASGSVDNLFKAEGEAPAGGFDHAPGRADLAAQAETQALRASLANPDLRIILTITEGLYRIVARRSAGIARIEDLRGKRIAVFERTSAAYFADRMLAKAGIATGEVVLVPMRPREMAPALTAHKIDAIAMWEPESERALVALGDDAVTFSDPESYRELYNLNTTAQALADPTRRAQIVAFVRRLIAASRTATHEPAKIWPLLSTTSGYPVALIGASWHHHRFPAALPDDMLDVLVEEEKWLAAQAGRAARSRAKLAPLIDRSVLEEALRGR</sequence>
<dbReference type="Gene3D" id="3.40.190.10">
    <property type="entry name" value="Periplasmic binding protein-like II"/>
    <property type="match status" value="2"/>
</dbReference>
<keyword evidence="3" id="KW-1185">Reference proteome</keyword>
<name>A0ABU3Y3R6_9SPHN</name>
<comment type="caution">
    <text evidence="2">The sequence shown here is derived from an EMBL/GenBank/DDBJ whole genome shotgun (WGS) entry which is preliminary data.</text>
</comment>
<reference evidence="2 3" key="1">
    <citation type="submission" date="2023-10" db="EMBL/GenBank/DDBJ databases">
        <title>Sphingomonas sp. HF-S4 16S ribosomal RNA gene Genome sequencing and assembly.</title>
        <authorList>
            <person name="Lee H."/>
        </authorList>
    </citation>
    <scope>NUCLEOTIDE SEQUENCE [LARGE SCALE GENOMIC DNA]</scope>
    <source>
        <strain evidence="2 3">HF-S4</strain>
    </source>
</reference>